<dbReference type="AlphaFoldDB" id="A0A0P6XIP7"/>
<gene>
    <name evidence="3" type="ORF">ADN01_13725</name>
</gene>
<dbReference type="InterPro" id="IPR020904">
    <property type="entry name" value="Sc_DH/Rdtase_CS"/>
</dbReference>
<dbReference type="Pfam" id="PF01370">
    <property type="entry name" value="Epimerase"/>
    <property type="match status" value="1"/>
</dbReference>
<accession>A0A0P6XIP7</accession>
<dbReference type="Gene3D" id="3.90.25.10">
    <property type="entry name" value="UDP-galactose 4-epimerase, domain 1"/>
    <property type="match status" value="1"/>
</dbReference>
<evidence type="ECO:0000256" key="1">
    <source>
        <dbReference type="ARBA" id="ARBA00007637"/>
    </source>
</evidence>
<organism evidence="3 4">
    <name type="scientific">Levilinea saccharolytica</name>
    <dbReference type="NCBI Taxonomy" id="229921"/>
    <lineage>
        <taxon>Bacteria</taxon>
        <taxon>Bacillati</taxon>
        <taxon>Chloroflexota</taxon>
        <taxon>Anaerolineae</taxon>
        <taxon>Anaerolineales</taxon>
        <taxon>Anaerolineaceae</taxon>
        <taxon>Levilinea</taxon>
    </lineage>
</organism>
<dbReference type="EMBL" id="LGCM01000046">
    <property type="protein sequence ID" value="KPL79742.1"/>
    <property type="molecule type" value="Genomic_DNA"/>
</dbReference>
<reference evidence="3 4" key="1">
    <citation type="submission" date="2015-07" db="EMBL/GenBank/DDBJ databases">
        <title>Genome sequence of Levilinea saccharolytica DSM 16555.</title>
        <authorList>
            <person name="Hemp J."/>
            <person name="Ward L.M."/>
            <person name="Pace L.A."/>
            <person name="Fischer W.W."/>
        </authorList>
    </citation>
    <scope>NUCLEOTIDE SEQUENCE [LARGE SCALE GENOMIC DNA]</scope>
    <source>
        <strain evidence="3 4">KIBI-1</strain>
    </source>
</reference>
<keyword evidence="4" id="KW-1185">Reference proteome</keyword>
<name>A0A0P6XIP7_9CHLR</name>
<dbReference type="InterPro" id="IPR036291">
    <property type="entry name" value="NAD(P)-bd_dom_sf"/>
</dbReference>
<proteinExistence type="inferred from homology"/>
<sequence length="309" mass="33469">MHFLITGAAGFLGSALANRLVNENHTVRGLDDLSTGDPAALSSEVHFTRGDVNDRPKLWTLLQGVDCVYHLAARVLVPESLLYPREYNQVNVGGTVTLMEAMRDVGVRRVIFISSGAIYGERLDQPISETATPAPRSPYAVSKLAAEYYVRTIAALWGMESVCLRVFNAYGPGQHLPPVHAPVIPNFLRQASSNGTLVVHGSGLQTRDYIYVDDVVDAMRAAATAEAVDQAVINVGSGVETSVRDLVRLAMTVTGGQPEVVYNPRSDNGPSRMCADLGLAAKVLNFQPKTPLETGLRLTLEQDSRLQRK</sequence>
<evidence type="ECO:0000313" key="3">
    <source>
        <dbReference type="EMBL" id="KPL79742.1"/>
    </source>
</evidence>
<dbReference type="PROSITE" id="PS00061">
    <property type="entry name" value="ADH_SHORT"/>
    <property type="match status" value="1"/>
</dbReference>
<evidence type="ECO:0000259" key="2">
    <source>
        <dbReference type="Pfam" id="PF01370"/>
    </source>
</evidence>
<dbReference type="Proteomes" id="UP000050501">
    <property type="component" value="Unassembled WGS sequence"/>
</dbReference>
<dbReference type="STRING" id="229921.ADN01_13725"/>
<dbReference type="PATRIC" id="fig|229921.5.peg.882"/>
<evidence type="ECO:0000313" key="4">
    <source>
        <dbReference type="Proteomes" id="UP000050501"/>
    </source>
</evidence>
<dbReference type="InterPro" id="IPR001509">
    <property type="entry name" value="Epimerase_deHydtase"/>
</dbReference>
<dbReference type="Gene3D" id="3.40.50.720">
    <property type="entry name" value="NAD(P)-binding Rossmann-like Domain"/>
    <property type="match status" value="1"/>
</dbReference>
<protein>
    <submittedName>
        <fullName evidence="3">Epimerase</fullName>
    </submittedName>
</protein>
<dbReference type="OrthoDB" id="9803061at2"/>
<dbReference type="PANTHER" id="PTHR43000">
    <property type="entry name" value="DTDP-D-GLUCOSE 4,6-DEHYDRATASE-RELATED"/>
    <property type="match status" value="1"/>
</dbReference>
<dbReference type="SUPFAM" id="SSF51735">
    <property type="entry name" value="NAD(P)-binding Rossmann-fold domains"/>
    <property type="match status" value="1"/>
</dbReference>
<feature type="domain" description="NAD-dependent epimerase/dehydratase" evidence="2">
    <location>
        <begin position="4"/>
        <end position="236"/>
    </location>
</feature>
<comment type="similarity">
    <text evidence="1">Belongs to the NAD(P)-dependent epimerase/dehydratase family.</text>
</comment>
<comment type="caution">
    <text evidence="3">The sequence shown here is derived from an EMBL/GenBank/DDBJ whole genome shotgun (WGS) entry which is preliminary data.</text>
</comment>
<dbReference type="RefSeq" id="WP_062417408.1">
    <property type="nucleotide sequence ID" value="NZ_DF967974.1"/>
</dbReference>